<evidence type="ECO:0000313" key="1">
    <source>
        <dbReference type="EMBL" id="KAF2635613.1"/>
    </source>
</evidence>
<keyword evidence="2" id="KW-1185">Reference proteome</keyword>
<organism evidence="1 2">
    <name type="scientific">Massarina eburnea CBS 473.64</name>
    <dbReference type="NCBI Taxonomy" id="1395130"/>
    <lineage>
        <taxon>Eukaryota</taxon>
        <taxon>Fungi</taxon>
        <taxon>Dikarya</taxon>
        <taxon>Ascomycota</taxon>
        <taxon>Pezizomycotina</taxon>
        <taxon>Dothideomycetes</taxon>
        <taxon>Pleosporomycetidae</taxon>
        <taxon>Pleosporales</taxon>
        <taxon>Massarineae</taxon>
        <taxon>Massarinaceae</taxon>
        <taxon>Massarina</taxon>
    </lineage>
</organism>
<sequence>MARLPYARFTYCTFLCPIPAVQATILPVTLENDPDSSSFAVPPVNGTWQVPHSEVRFLIEVLETHTPHTEASDRRVEKVAASETYLNLDGKGATLVLFIFRSTNVIVFVFTGASRFLPVPEKIISWLEQHGT</sequence>
<protein>
    <submittedName>
        <fullName evidence="1">Uncharacterized protein</fullName>
    </submittedName>
</protein>
<gene>
    <name evidence="1" type="ORF">P280DRAFT_191980</name>
</gene>
<accession>A0A6A6RKU0</accession>
<proteinExistence type="predicted"/>
<name>A0A6A6RKU0_9PLEO</name>
<reference evidence="1" key="1">
    <citation type="journal article" date="2020" name="Stud. Mycol.">
        <title>101 Dothideomycetes genomes: a test case for predicting lifestyles and emergence of pathogens.</title>
        <authorList>
            <person name="Haridas S."/>
            <person name="Albert R."/>
            <person name="Binder M."/>
            <person name="Bloem J."/>
            <person name="Labutti K."/>
            <person name="Salamov A."/>
            <person name="Andreopoulos B."/>
            <person name="Baker S."/>
            <person name="Barry K."/>
            <person name="Bills G."/>
            <person name="Bluhm B."/>
            <person name="Cannon C."/>
            <person name="Castanera R."/>
            <person name="Culley D."/>
            <person name="Daum C."/>
            <person name="Ezra D."/>
            <person name="Gonzalez J."/>
            <person name="Henrissat B."/>
            <person name="Kuo A."/>
            <person name="Liang C."/>
            <person name="Lipzen A."/>
            <person name="Lutzoni F."/>
            <person name="Magnuson J."/>
            <person name="Mondo S."/>
            <person name="Nolan M."/>
            <person name="Ohm R."/>
            <person name="Pangilinan J."/>
            <person name="Park H.-J."/>
            <person name="Ramirez L."/>
            <person name="Alfaro M."/>
            <person name="Sun H."/>
            <person name="Tritt A."/>
            <person name="Yoshinaga Y."/>
            <person name="Zwiers L.-H."/>
            <person name="Turgeon B."/>
            <person name="Goodwin S."/>
            <person name="Spatafora J."/>
            <person name="Crous P."/>
            <person name="Grigoriev I."/>
        </authorList>
    </citation>
    <scope>NUCLEOTIDE SEQUENCE</scope>
    <source>
        <strain evidence="1">CBS 473.64</strain>
    </source>
</reference>
<dbReference type="EMBL" id="MU006805">
    <property type="protein sequence ID" value="KAF2635613.1"/>
    <property type="molecule type" value="Genomic_DNA"/>
</dbReference>
<dbReference type="Proteomes" id="UP000799753">
    <property type="component" value="Unassembled WGS sequence"/>
</dbReference>
<dbReference type="AlphaFoldDB" id="A0A6A6RKU0"/>
<evidence type="ECO:0000313" key="2">
    <source>
        <dbReference type="Proteomes" id="UP000799753"/>
    </source>
</evidence>